<evidence type="ECO:0000313" key="1">
    <source>
        <dbReference type="EMBL" id="KZS55920.1"/>
    </source>
</evidence>
<dbReference type="EMBL" id="LWCI01000174">
    <property type="protein sequence ID" value="KZS55920.1"/>
    <property type="molecule type" value="Genomic_DNA"/>
</dbReference>
<protein>
    <submittedName>
        <fullName evidence="1">Uncharacterized protein</fullName>
    </submittedName>
</protein>
<dbReference type="AlphaFoldDB" id="A0A163U4V1"/>
<organism evidence="1 2">
    <name type="scientific">Mycobacterium ostraviense</name>
    <dbReference type="NCBI Taxonomy" id="2738409"/>
    <lineage>
        <taxon>Bacteria</taxon>
        <taxon>Bacillati</taxon>
        <taxon>Actinomycetota</taxon>
        <taxon>Actinomycetes</taxon>
        <taxon>Mycobacteriales</taxon>
        <taxon>Mycobacteriaceae</taxon>
        <taxon>Mycobacterium</taxon>
    </lineage>
</organism>
<evidence type="ECO:0000313" key="2">
    <source>
        <dbReference type="Proteomes" id="UP000077342"/>
    </source>
</evidence>
<accession>A0A163U4V1</accession>
<dbReference type="Proteomes" id="UP000077342">
    <property type="component" value="Unassembled WGS sequence"/>
</dbReference>
<reference evidence="2" key="1">
    <citation type="submission" date="2016-04" db="EMBL/GenBank/DDBJ databases">
        <authorList>
            <person name="Strapagiel D."/>
            <person name="Borowka P."/>
            <person name="Marciniak B."/>
            <person name="Bakula Z."/>
            <person name="Van Ingen J."/>
            <person name="Safianowska A."/>
            <person name="Dziadek J."/>
            <person name="Jagielski T."/>
        </authorList>
    </citation>
    <scope>NUCLEOTIDE SEQUENCE [LARGE SCALE GENOMIC DNA]</scope>
    <source>
        <strain evidence="2">1010001458</strain>
    </source>
</reference>
<sequence length="64" mass="7017">MFVRQFSAPPDIAWATYMPKLIHSVDDGASAHRLVGCSGWTRFSTAPYWVIIVIREGGLHGSVG</sequence>
<name>A0A163U4V1_9MYCO</name>
<proteinExistence type="predicted"/>
<keyword evidence="2" id="KW-1185">Reference proteome</keyword>
<comment type="caution">
    <text evidence="1">The sequence shown here is derived from an EMBL/GenBank/DDBJ whole genome shotgun (WGS) entry which is preliminary data.</text>
</comment>
<gene>
    <name evidence="1" type="ORF">A4G28_03080</name>
</gene>